<dbReference type="Gene3D" id="6.10.340.10">
    <property type="match status" value="1"/>
</dbReference>
<dbReference type="InterPro" id="IPR003607">
    <property type="entry name" value="HD/PDEase_dom"/>
</dbReference>
<dbReference type="InterPro" id="IPR001638">
    <property type="entry name" value="Solute-binding_3/MltF_N"/>
</dbReference>
<keyword evidence="5" id="KW-1185">Reference proteome</keyword>
<dbReference type="CDD" id="cd00077">
    <property type="entry name" value="HDc"/>
    <property type="match status" value="2"/>
</dbReference>
<dbReference type="SMART" id="SM00062">
    <property type="entry name" value="PBPb"/>
    <property type="match status" value="1"/>
</dbReference>
<dbReference type="PROSITE" id="PS50885">
    <property type="entry name" value="HAMP"/>
    <property type="match status" value="1"/>
</dbReference>
<protein>
    <submittedName>
        <fullName evidence="4">Transporter substrate-binding domain-containing protein</fullName>
    </submittedName>
</protein>
<dbReference type="PANTHER" id="PTHR45228:SF5">
    <property type="entry name" value="CYCLIC DI-GMP PHOSPHODIESTERASE VC_1348-RELATED"/>
    <property type="match status" value="1"/>
</dbReference>
<dbReference type="Gene3D" id="3.40.190.10">
    <property type="entry name" value="Periplasmic binding protein-like II"/>
    <property type="match status" value="2"/>
</dbReference>
<dbReference type="RefSeq" id="WP_249250037.1">
    <property type="nucleotide sequence ID" value="NZ_JAKIKT010000007.1"/>
</dbReference>
<gene>
    <name evidence="4" type="ORF">L2725_17020</name>
</gene>
<dbReference type="PROSITE" id="PS51832">
    <property type="entry name" value="HD_GYP"/>
    <property type="match status" value="1"/>
</dbReference>
<dbReference type="InterPro" id="IPR037522">
    <property type="entry name" value="HD_GYP_dom"/>
</dbReference>
<feature type="domain" description="HAMP" evidence="2">
    <location>
        <begin position="604"/>
        <end position="657"/>
    </location>
</feature>
<dbReference type="InterPro" id="IPR052020">
    <property type="entry name" value="Cyclic_di-GMP/3'3'-cGAMP_PDE"/>
</dbReference>
<dbReference type="CDD" id="cd01007">
    <property type="entry name" value="PBP2_BvgS_HisK_like"/>
    <property type="match status" value="1"/>
</dbReference>
<accession>A0ABT0NCE6</accession>
<dbReference type="Gene3D" id="3.30.450.20">
    <property type="entry name" value="PAS domain"/>
    <property type="match status" value="1"/>
</dbReference>
<evidence type="ECO:0000313" key="4">
    <source>
        <dbReference type="EMBL" id="MCL2915457.1"/>
    </source>
</evidence>
<evidence type="ECO:0000259" key="3">
    <source>
        <dbReference type="PROSITE" id="PS51832"/>
    </source>
</evidence>
<comment type="caution">
    <text evidence="4">The sequence shown here is derived from an EMBL/GenBank/DDBJ whole genome shotgun (WGS) entry which is preliminary data.</text>
</comment>
<dbReference type="SUPFAM" id="SSF53850">
    <property type="entry name" value="Periplasmic binding protein-like II"/>
    <property type="match status" value="1"/>
</dbReference>
<dbReference type="Gene3D" id="1.10.3210.10">
    <property type="entry name" value="Hypothetical protein af1432"/>
    <property type="match status" value="2"/>
</dbReference>
<name>A0ABT0NCE6_9GAMM</name>
<dbReference type="EMBL" id="JAKIKT010000007">
    <property type="protein sequence ID" value="MCL2915457.1"/>
    <property type="molecule type" value="Genomic_DNA"/>
</dbReference>
<dbReference type="Pfam" id="PF13487">
    <property type="entry name" value="HD_5"/>
    <property type="match status" value="1"/>
</dbReference>
<organism evidence="4 5">
    <name type="scientific">Shewanella corallii</name>
    <dbReference type="NCBI Taxonomy" id="560080"/>
    <lineage>
        <taxon>Bacteria</taxon>
        <taxon>Pseudomonadati</taxon>
        <taxon>Pseudomonadota</taxon>
        <taxon>Gammaproteobacteria</taxon>
        <taxon>Alteromonadales</taxon>
        <taxon>Shewanellaceae</taxon>
        <taxon>Shewanella</taxon>
    </lineage>
</organism>
<proteinExistence type="predicted"/>
<keyword evidence="1" id="KW-1133">Transmembrane helix</keyword>
<dbReference type="PANTHER" id="PTHR45228">
    <property type="entry name" value="CYCLIC DI-GMP PHOSPHODIESTERASE TM_0186-RELATED"/>
    <property type="match status" value="1"/>
</dbReference>
<dbReference type="SUPFAM" id="SSF109604">
    <property type="entry name" value="HD-domain/PDEase-like"/>
    <property type="match status" value="2"/>
</dbReference>
<dbReference type="Pfam" id="PF00497">
    <property type="entry name" value="SBP_bac_3"/>
    <property type="match status" value="1"/>
</dbReference>
<reference evidence="4 5" key="1">
    <citation type="submission" date="2022-01" db="EMBL/GenBank/DDBJ databases">
        <title>Whole genome-based taxonomy of the Shewanellaceae.</title>
        <authorList>
            <person name="Martin-Rodriguez A.J."/>
        </authorList>
    </citation>
    <scope>NUCLEOTIDE SEQUENCE [LARGE SCALE GENOMIC DNA]</scope>
    <source>
        <strain evidence="4 5">DSM 21332</strain>
    </source>
</reference>
<sequence length="1052" mass="118329">MVKASKKRVTIKVAVGTMFVLVTCLTSLIAVALQYYFLRESELGHVVNKNQQIAVNVAEQLTQLDSVAAHTARQVAHMIRVLDDASASEELLGAFAQSLKSHQDLSSVYVAGDDDSFFELFNLVSESVKLQLGAQSSDRWLLVRHSGSGAQRTKVSTYFDSQFNISAQNTAPSSYYPTQRPWYTKASVGTIFKTDPYLFNNPKVTGQTYSVRLGNGKGVLGVDVKLQAIESKLQQNYASSSEGDVSQAFLFLPNGQLIASNQKRSAQAAIPKATPLILSAEQQALIERSGPLKVSNQDDWEPLDFAISGRPNGYAIELFELVSQMTGIEFEYINGRSWNELTQDYAAGKLDILHSIVANPQTPYPGIYGSTLYEVPFGLLAPLGGQDIESLAELKGHTVSMLKGWSISHTLQTQYPDITLILHDDLHEAIEAVQAGQSIGVLELAPVLNHKIQQRFYQGLGVTELDDNMLSMSFQYAMADHHAELIALINLALTNITTEQQRALYDRWLNPEKQFAHYNHVPYRELLEYSQRPDVDKQMHEVEIKGASHYLFISPLDHGQGEYFAVLTPADVILYSVHQRIGYFLLLSVVVLALLLPLAWVCGNPIVRPINALRRQTKKIEHRRYQDVRIIDSHIKEVFELSRDVRCMAKSLAEHQAQQDEFIETIIRIIANAIDEKSPYTAGHCNRVPELGIMLARAAELSDAEPFRHFAFASDDERREFRIAAWLHDCGKITTPEFIVDKGSKLEANYNRIHEIRTRFEVLWRDAEITALKQKLLGQDEQSVAAELVNKQQALQQQFAFIAKSNVGGEFMSDDDIARLHAIGAQQWVRHFDSRLGLGPIEEKRYASASTPAVETLLADKPEHIIERDRPMDLKPALGINMEIPEHLYNQGELYNLSVKRGTLTAEDRFKINEHMISGIKMLENIPFPPELARVPRYASTHHETLRGDGYPRKLTGEQLSVPERILVLADIFEALTASDRPYKKAKPLSVAVDILHKMALEKHLDMELFNLFLSSGVYMEYACAFLPEHQIDEVDINKYLQPEAHWMSKAS</sequence>
<dbReference type="InterPro" id="IPR003660">
    <property type="entry name" value="HAMP_dom"/>
</dbReference>
<feature type="domain" description="HD-GYP" evidence="3">
    <location>
        <begin position="822"/>
        <end position="1029"/>
    </location>
</feature>
<feature type="transmembrane region" description="Helical" evidence="1">
    <location>
        <begin position="12"/>
        <end position="37"/>
    </location>
</feature>
<evidence type="ECO:0000313" key="5">
    <source>
        <dbReference type="Proteomes" id="UP001202831"/>
    </source>
</evidence>
<keyword evidence="1" id="KW-0472">Membrane</keyword>
<evidence type="ECO:0000259" key="2">
    <source>
        <dbReference type="PROSITE" id="PS50885"/>
    </source>
</evidence>
<keyword evidence="1" id="KW-0812">Transmembrane</keyword>
<evidence type="ECO:0000256" key="1">
    <source>
        <dbReference type="SAM" id="Phobius"/>
    </source>
</evidence>
<dbReference type="Proteomes" id="UP001202831">
    <property type="component" value="Unassembled WGS sequence"/>
</dbReference>